<evidence type="ECO:0000313" key="2">
    <source>
        <dbReference type="Proteomes" id="UP000182658"/>
    </source>
</evidence>
<keyword evidence="2" id="KW-1185">Reference proteome</keyword>
<protein>
    <submittedName>
        <fullName evidence="1">Uncharacterized protein</fullName>
    </submittedName>
</protein>
<dbReference type="EMBL" id="KV875132">
    <property type="protein sequence ID" value="OIW22232.1"/>
    <property type="molecule type" value="Genomic_DNA"/>
</dbReference>
<dbReference type="Proteomes" id="UP000182658">
    <property type="component" value="Unassembled WGS sequence"/>
</dbReference>
<organism evidence="1 2">
    <name type="scientific">Coniochaeta ligniaria NRRL 30616</name>
    <dbReference type="NCBI Taxonomy" id="1408157"/>
    <lineage>
        <taxon>Eukaryota</taxon>
        <taxon>Fungi</taxon>
        <taxon>Dikarya</taxon>
        <taxon>Ascomycota</taxon>
        <taxon>Pezizomycotina</taxon>
        <taxon>Sordariomycetes</taxon>
        <taxon>Sordariomycetidae</taxon>
        <taxon>Coniochaetales</taxon>
        <taxon>Coniochaetaceae</taxon>
        <taxon>Coniochaeta</taxon>
    </lineage>
</organism>
<name>A0A1J7IXB4_9PEZI</name>
<proteinExistence type="predicted"/>
<evidence type="ECO:0000313" key="1">
    <source>
        <dbReference type="EMBL" id="OIW22232.1"/>
    </source>
</evidence>
<sequence length="230" mass="25165">MSFFLRHCGGLGRLFREQRLRHGVDAPVELLFSGASRQLLVHDLPSIPNPRPPSLAPPWHGQHGGSSTSFHWPWPVTRESLQIPPQRRDRITEQEECSPFLSVEQGGAAMVLSRLHLSNTMEEKEAVPHLHTVTFTEAPGPRQPVPSGNDTNGSVWLNAASYSRLLALARPVFALIFTPMVLSFGDTSLGRDSAGSADPANTAILGTNSMIHATIKPSDRGCRCQPTHFP</sequence>
<accession>A0A1J7IXB4</accession>
<dbReference type="InParanoid" id="A0A1J7IXB4"/>
<reference evidence="1 2" key="1">
    <citation type="submission" date="2016-10" db="EMBL/GenBank/DDBJ databases">
        <title>Draft genome sequence of Coniochaeta ligniaria NRRL30616, a lignocellulolytic fungus for bioabatement of inhibitors in plant biomass hydrolysates.</title>
        <authorList>
            <consortium name="DOE Joint Genome Institute"/>
            <person name="Jimenez D.J."/>
            <person name="Hector R.E."/>
            <person name="Riley R."/>
            <person name="Sun H."/>
            <person name="Grigoriev I.V."/>
            <person name="Van Elsas J.D."/>
            <person name="Nichols N.N."/>
        </authorList>
    </citation>
    <scope>NUCLEOTIDE SEQUENCE [LARGE SCALE GENOMIC DNA]</scope>
    <source>
        <strain evidence="1 2">NRRL 30616</strain>
    </source>
</reference>
<dbReference type="AlphaFoldDB" id="A0A1J7IXB4"/>
<gene>
    <name evidence="1" type="ORF">CONLIGDRAFT_701287</name>
</gene>